<reference evidence="1" key="1">
    <citation type="submission" date="2022-02" db="EMBL/GenBank/DDBJ databases">
        <title>Plant Genome Project.</title>
        <authorList>
            <person name="Zhang R.-G."/>
        </authorList>
    </citation>
    <scope>NUCLEOTIDE SEQUENCE</scope>
    <source>
        <strain evidence="1">AT1</strain>
    </source>
</reference>
<dbReference type="Proteomes" id="UP001062846">
    <property type="component" value="Chromosome 9"/>
</dbReference>
<protein>
    <submittedName>
        <fullName evidence="1">Uncharacterized protein</fullName>
    </submittedName>
</protein>
<comment type="caution">
    <text evidence="1">The sequence shown here is derived from an EMBL/GenBank/DDBJ whole genome shotgun (WGS) entry which is preliminary data.</text>
</comment>
<sequence>MAKLLNVARNIDGSLVIKPILFLRFLQQLHKQRMIDVNHGDYDPLLLLSLTHHNCYAPLGNIFLPMVMVMVMMEMGNM</sequence>
<dbReference type="EMBL" id="CM046396">
    <property type="protein sequence ID" value="KAI8540532.1"/>
    <property type="molecule type" value="Genomic_DNA"/>
</dbReference>
<organism evidence="1 2">
    <name type="scientific">Rhododendron molle</name>
    <name type="common">Chinese azalea</name>
    <name type="synonym">Azalea mollis</name>
    <dbReference type="NCBI Taxonomy" id="49168"/>
    <lineage>
        <taxon>Eukaryota</taxon>
        <taxon>Viridiplantae</taxon>
        <taxon>Streptophyta</taxon>
        <taxon>Embryophyta</taxon>
        <taxon>Tracheophyta</taxon>
        <taxon>Spermatophyta</taxon>
        <taxon>Magnoliopsida</taxon>
        <taxon>eudicotyledons</taxon>
        <taxon>Gunneridae</taxon>
        <taxon>Pentapetalae</taxon>
        <taxon>asterids</taxon>
        <taxon>Ericales</taxon>
        <taxon>Ericaceae</taxon>
        <taxon>Ericoideae</taxon>
        <taxon>Rhodoreae</taxon>
        <taxon>Rhododendron</taxon>
    </lineage>
</organism>
<accession>A0ACC0MHR9</accession>
<name>A0ACC0MHR9_RHOML</name>
<keyword evidence="2" id="KW-1185">Reference proteome</keyword>
<evidence type="ECO:0000313" key="2">
    <source>
        <dbReference type="Proteomes" id="UP001062846"/>
    </source>
</evidence>
<proteinExistence type="predicted"/>
<gene>
    <name evidence="1" type="ORF">RHMOL_Rhmol09G0270400</name>
</gene>
<evidence type="ECO:0000313" key="1">
    <source>
        <dbReference type="EMBL" id="KAI8540532.1"/>
    </source>
</evidence>